<feature type="transmembrane region" description="Helical" evidence="5">
    <location>
        <begin position="47"/>
        <end position="66"/>
    </location>
</feature>
<comment type="subcellular location">
    <subcellularLocation>
        <location evidence="1">Membrane</location>
    </subcellularLocation>
</comment>
<feature type="transmembrane region" description="Helical" evidence="5">
    <location>
        <begin position="7"/>
        <end position="27"/>
    </location>
</feature>
<dbReference type="GO" id="GO:0004930">
    <property type="term" value="F:G protein-coupled receptor activity"/>
    <property type="evidence" value="ECO:0007669"/>
    <property type="project" value="InterPro"/>
</dbReference>
<evidence type="ECO:0000259" key="6">
    <source>
        <dbReference type="PROSITE" id="PS50262"/>
    </source>
</evidence>
<evidence type="ECO:0000313" key="8">
    <source>
        <dbReference type="WBParaSite" id="MBELARI_LOCUS16575"/>
    </source>
</evidence>
<dbReference type="GO" id="GO:0016020">
    <property type="term" value="C:membrane"/>
    <property type="evidence" value="ECO:0007669"/>
    <property type="project" value="UniProtKB-SubCell"/>
</dbReference>
<proteinExistence type="predicted"/>
<protein>
    <recommendedName>
        <fullName evidence="6">G-protein coupled receptors family 1 profile domain-containing protein</fullName>
    </recommendedName>
</protein>
<feature type="transmembrane region" description="Helical" evidence="5">
    <location>
        <begin position="157"/>
        <end position="180"/>
    </location>
</feature>
<keyword evidence="3 5" id="KW-1133">Transmembrane helix</keyword>
<name>A0AAF3ER45_9BILA</name>
<evidence type="ECO:0000256" key="5">
    <source>
        <dbReference type="SAM" id="Phobius"/>
    </source>
</evidence>
<dbReference type="Proteomes" id="UP000887575">
    <property type="component" value="Unassembled WGS sequence"/>
</dbReference>
<evidence type="ECO:0000313" key="7">
    <source>
        <dbReference type="Proteomes" id="UP000887575"/>
    </source>
</evidence>
<dbReference type="AlphaFoldDB" id="A0AAF3ER45"/>
<dbReference type="Pfam" id="PF10328">
    <property type="entry name" value="7TM_GPCR_Srx"/>
    <property type="match status" value="1"/>
</dbReference>
<feature type="transmembrane region" description="Helical" evidence="5">
    <location>
        <begin position="192"/>
        <end position="212"/>
    </location>
</feature>
<organism evidence="7 8">
    <name type="scientific">Mesorhabditis belari</name>
    <dbReference type="NCBI Taxonomy" id="2138241"/>
    <lineage>
        <taxon>Eukaryota</taxon>
        <taxon>Metazoa</taxon>
        <taxon>Ecdysozoa</taxon>
        <taxon>Nematoda</taxon>
        <taxon>Chromadorea</taxon>
        <taxon>Rhabditida</taxon>
        <taxon>Rhabditina</taxon>
        <taxon>Rhabditomorpha</taxon>
        <taxon>Rhabditoidea</taxon>
        <taxon>Rhabditidae</taxon>
        <taxon>Mesorhabditinae</taxon>
        <taxon>Mesorhabditis</taxon>
    </lineage>
</organism>
<dbReference type="SUPFAM" id="SSF81321">
    <property type="entry name" value="Family A G protein-coupled receptor-like"/>
    <property type="match status" value="1"/>
</dbReference>
<dbReference type="PROSITE" id="PS00237">
    <property type="entry name" value="G_PROTEIN_RECEP_F1_1"/>
    <property type="match status" value="1"/>
</dbReference>
<reference evidence="8" key="1">
    <citation type="submission" date="2024-02" db="UniProtKB">
        <authorList>
            <consortium name="WormBaseParasite"/>
        </authorList>
    </citation>
    <scope>IDENTIFICATION</scope>
</reference>
<keyword evidence="2 5" id="KW-0812">Transmembrane</keyword>
<dbReference type="PROSITE" id="PS50262">
    <property type="entry name" value="G_PROTEIN_RECEP_F1_2"/>
    <property type="match status" value="1"/>
</dbReference>
<dbReference type="InterPro" id="IPR017452">
    <property type="entry name" value="GPCR_Rhodpsn_7TM"/>
</dbReference>
<keyword evidence="4 5" id="KW-0472">Membrane</keyword>
<feature type="transmembrane region" description="Helical" evidence="5">
    <location>
        <begin position="78"/>
        <end position="102"/>
    </location>
</feature>
<dbReference type="Gene3D" id="1.20.1070.10">
    <property type="entry name" value="Rhodopsin 7-helix transmembrane proteins"/>
    <property type="match status" value="1"/>
</dbReference>
<sequence length="249" mass="28660">MSIICSIYFFANFLVAIPVLIDSYEYLESPITMKYLSSLNTFGHYTEQLILLVISLNRFLLVSTSLKRNEMRRVFEFLHIICWLYGLAITVVPNLLGCFKVFSPKTLNFTFSCAKCGLMLDYYMISGEAAPVIMIFLYSLMVLRLRSLQKRLQRRDLRLTLQCFLICFFSWLASFFFFFMPKFFAGSFVSSILVLTVSTVSKTANPVILFVFNVKIRDAIGTFLTTGKAIPSECITSTVYFKKPCQVER</sequence>
<evidence type="ECO:0000256" key="1">
    <source>
        <dbReference type="ARBA" id="ARBA00004370"/>
    </source>
</evidence>
<evidence type="ECO:0000256" key="3">
    <source>
        <dbReference type="ARBA" id="ARBA00022989"/>
    </source>
</evidence>
<evidence type="ECO:0000256" key="2">
    <source>
        <dbReference type="ARBA" id="ARBA00022692"/>
    </source>
</evidence>
<keyword evidence="7" id="KW-1185">Reference proteome</keyword>
<dbReference type="WBParaSite" id="MBELARI_LOCUS16575">
    <property type="protein sequence ID" value="MBELARI_LOCUS16575"/>
    <property type="gene ID" value="MBELARI_LOCUS16575"/>
</dbReference>
<dbReference type="InterPro" id="IPR019430">
    <property type="entry name" value="7TM_GPCR_serpentine_rcpt_Srx"/>
</dbReference>
<accession>A0AAF3ER45</accession>
<evidence type="ECO:0000256" key="4">
    <source>
        <dbReference type="ARBA" id="ARBA00023136"/>
    </source>
</evidence>
<feature type="transmembrane region" description="Helical" evidence="5">
    <location>
        <begin position="122"/>
        <end position="145"/>
    </location>
</feature>
<dbReference type="InterPro" id="IPR000276">
    <property type="entry name" value="GPCR_Rhodpsn"/>
</dbReference>
<feature type="domain" description="G-protein coupled receptors family 1 profile" evidence="6">
    <location>
        <begin position="1"/>
        <end position="209"/>
    </location>
</feature>